<dbReference type="Pfam" id="PF17132">
    <property type="entry name" value="Glyco_hydro_106"/>
    <property type="match status" value="1"/>
</dbReference>
<keyword evidence="4" id="KW-1185">Reference proteome</keyword>
<name>A0A2N3I6S6_9BACT</name>
<proteinExistence type="predicted"/>
<dbReference type="NCBIfam" id="NF045579">
    <property type="entry name" value="rhamnoside_JR"/>
    <property type="match status" value="1"/>
</dbReference>
<evidence type="ECO:0000313" key="4">
    <source>
        <dbReference type="Proteomes" id="UP000233618"/>
    </source>
</evidence>
<reference evidence="3 4" key="1">
    <citation type="journal article" date="2017" name="Front. Microbiol.">
        <title>Labilibaculum manganireducens gen. nov., sp. nov. and Labilibaculum filiforme sp. nov., Novel Bacteroidetes Isolated from Subsurface Sediments of the Baltic Sea.</title>
        <authorList>
            <person name="Vandieken V."/>
            <person name="Marshall I.P."/>
            <person name="Niemann H."/>
            <person name="Engelen B."/>
            <person name="Cypionka H."/>
        </authorList>
    </citation>
    <scope>NUCLEOTIDE SEQUENCE [LARGE SCALE GENOMIC DNA]</scope>
    <source>
        <strain evidence="3 4">59.10-2M</strain>
    </source>
</reference>
<dbReference type="Gene3D" id="2.60.120.260">
    <property type="entry name" value="Galactose-binding domain-like"/>
    <property type="match status" value="1"/>
</dbReference>
<protein>
    <recommendedName>
        <fullName evidence="2">Beta-mannosidase-like galactose-binding domain-containing protein</fullName>
    </recommendedName>
</protein>
<dbReference type="PANTHER" id="PTHR36848">
    <property type="entry name" value="DNA-BINDING PROTEIN (PUTATIVE SECRETED PROTEIN)-RELATED"/>
    <property type="match status" value="1"/>
</dbReference>
<dbReference type="AlphaFoldDB" id="A0A2N3I6S6"/>
<comment type="caution">
    <text evidence="3">The sequence shown here is derived from an EMBL/GenBank/DDBJ whole genome shotgun (WGS) entry which is preliminary data.</text>
</comment>
<keyword evidence="1" id="KW-0378">Hydrolase</keyword>
<evidence type="ECO:0000259" key="2">
    <source>
        <dbReference type="Pfam" id="PF22666"/>
    </source>
</evidence>
<dbReference type="InterPro" id="IPR053161">
    <property type="entry name" value="Ulvan_degrading_GH"/>
</dbReference>
<feature type="domain" description="Beta-mannosidase-like galactose-binding" evidence="2">
    <location>
        <begin position="832"/>
        <end position="915"/>
    </location>
</feature>
<dbReference type="PANTHER" id="PTHR36848:SF2">
    <property type="entry name" value="SECRETED PROTEIN"/>
    <property type="match status" value="1"/>
</dbReference>
<dbReference type="InterPro" id="IPR054593">
    <property type="entry name" value="Beta-mannosidase-like_N2"/>
</dbReference>
<dbReference type="InterPro" id="IPR008979">
    <property type="entry name" value="Galactose-bd-like_sf"/>
</dbReference>
<sequence>MNRFKNITKGFIMALSSLFVLNSCQNQNKAKAQQWLVEYDFEATQFISPKQEFGPFARWWWPGNDVDSIELKREIGLFANNAFGGVEIQPFSINVPMPTDSVRAKVLSWDTPGYYQNLKAVMGEAQKKGIIVDLTDGSGWPAGGPFLNAEDGFLNLKYDDIDLVGGETITFKIPTINNDTEVPSKLIAVLASKAGERVKKTTPLDGKSTVLLTNKVINDSITWDVPEGHWKVLAFWSKPNSLTGSMVAGPKQGPVLNYLDSTKVVKNLAYLLREETGLAPYFGNPLRAIFDDSYEFTVDRHFSKDFIEYFKAKRGYDITPWLPANMARRYNYVSFKNPNAAPDFLFGAEDWRLRYDYDLTISELFGESFITASGNWLEERGMLHRTQAYGMYMDMIANAGRASIPETESMLSQEANLKIMTSGAHLYNRPVISAESAVMKYRAYMTTPQKLRLAVDKLFAAGVNQVIYHGVPYKYITNETTDLGWYPFYMGFIGFSAHLGEGTQFWKYQKEVNEYVARTQYALRAGKSQADVLLYYPYMDVEGLPDNPTEIFTVGYLPDVEPPLKEAKEYHAKKEKEEWAAKVYPVINQLEANGITWDWVNDASIQAAKVVNNQKINIRGNEYQALMLVGIDVIQLNTAKHIRDLAEDGMKFAVVGDIPSKQPSFLNWEENDQATTETISLACKEPNSNHFAVDTPLDFWLGEIDKPVKFKDKYHFSRQVERVMSDGSRIQYIWNKSNQWRQITLKLNEKYTNIYWLNAENGSIIPVKAGDEVSYELAPYSTIILYASAKEPIAENLLGKPEVSLYYAHPIFEFKQWGIQCKDTLLKDTVLFDWNTDEQLKYTSEDGVYKAKFQLVAISKHESYLIDLGKVCYTATVLVNGHNVGQRINSPYAFDVTKWLKEGENIIEVSVTPGQLNGLIGEGEKGNPRYRKFKGRSNDLMSGGLIGPVTLYKK</sequence>
<evidence type="ECO:0000256" key="1">
    <source>
        <dbReference type="ARBA" id="ARBA00022801"/>
    </source>
</evidence>
<accession>A0A2N3I6S6</accession>
<dbReference type="EMBL" id="MVDE01000018">
    <property type="protein sequence ID" value="PKQ66010.1"/>
    <property type="molecule type" value="Genomic_DNA"/>
</dbReference>
<dbReference type="GO" id="GO:0004553">
    <property type="term" value="F:hydrolase activity, hydrolyzing O-glycosyl compounds"/>
    <property type="evidence" value="ECO:0007669"/>
    <property type="project" value="UniProtKB-ARBA"/>
</dbReference>
<dbReference type="Pfam" id="PF22666">
    <property type="entry name" value="Glyco_hydro_2_N2"/>
    <property type="match status" value="1"/>
</dbReference>
<dbReference type="Proteomes" id="UP000233618">
    <property type="component" value="Unassembled WGS sequence"/>
</dbReference>
<organism evidence="3 4">
    <name type="scientific">Labilibaculum manganireducens</name>
    <dbReference type="NCBI Taxonomy" id="1940525"/>
    <lineage>
        <taxon>Bacteria</taxon>
        <taxon>Pseudomonadati</taxon>
        <taxon>Bacteroidota</taxon>
        <taxon>Bacteroidia</taxon>
        <taxon>Marinilabiliales</taxon>
        <taxon>Marinifilaceae</taxon>
        <taxon>Labilibaculum</taxon>
    </lineage>
</organism>
<dbReference type="SUPFAM" id="SSF49785">
    <property type="entry name" value="Galactose-binding domain-like"/>
    <property type="match status" value="1"/>
</dbReference>
<gene>
    <name evidence="3" type="ORF">BZG01_12700</name>
</gene>
<dbReference type="RefSeq" id="WP_101310222.1">
    <property type="nucleotide sequence ID" value="NZ_MVDE01000018.1"/>
</dbReference>
<evidence type="ECO:0000313" key="3">
    <source>
        <dbReference type="EMBL" id="PKQ66010.1"/>
    </source>
</evidence>